<evidence type="ECO:0000256" key="4">
    <source>
        <dbReference type="ARBA" id="ARBA00023136"/>
    </source>
</evidence>
<reference evidence="6 7" key="1">
    <citation type="submission" date="2022-09" db="EMBL/GenBank/DDBJ databases">
        <authorList>
            <person name="Palmer J.M."/>
        </authorList>
    </citation>
    <scope>NUCLEOTIDE SEQUENCE [LARGE SCALE GENOMIC DNA]</scope>
    <source>
        <strain evidence="6 7">DSM 7382</strain>
    </source>
</reference>
<evidence type="ECO:0000256" key="2">
    <source>
        <dbReference type="ARBA" id="ARBA00022692"/>
    </source>
</evidence>
<comment type="caution">
    <text evidence="6">The sequence shown here is derived from an EMBL/GenBank/DDBJ whole genome shotgun (WGS) entry which is preliminary data.</text>
</comment>
<evidence type="ECO:0000313" key="7">
    <source>
        <dbReference type="Proteomes" id="UP001385951"/>
    </source>
</evidence>
<keyword evidence="3" id="KW-1133">Transmembrane helix</keyword>
<proteinExistence type="predicted"/>
<protein>
    <recommendedName>
        <fullName evidence="5">SUN domain-containing protein</fullName>
    </recommendedName>
</protein>
<keyword evidence="2" id="KW-0812">Transmembrane</keyword>
<dbReference type="GO" id="GO:0034993">
    <property type="term" value="C:meiotic nuclear membrane microtubule tethering complex"/>
    <property type="evidence" value="ECO:0007669"/>
    <property type="project" value="TreeGrafter"/>
</dbReference>
<keyword evidence="4" id="KW-0472">Membrane</keyword>
<dbReference type="PROSITE" id="PS51469">
    <property type="entry name" value="SUN"/>
    <property type="match status" value="1"/>
</dbReference>
<dbReference type="GO" id="GO:0043495">
    <property type="term" value="F:protein-membrane adaptor activity"/>
    <property type="evidence" value="ECO:0007669"/>
    <property type="project" value="TreeGrafter"/>
</dbReference>
<evidence type="ECO:0000313" key="6">
    <source>
        <dbReference type="EMBL" id="KAK7678513.1"/>
    </source>
</evidence>
<keyword evidence="7" id="KW-1185">Reference proteome</keyword>
<dbReference type="Proteomes" id="UP001385951">
    <property type="component" value="Unassembled WGS sequence"/>
</dbReference>
<dbReference type="Gene3D" id="2.60.120.260">
    <property type="entry name" value="Galactose-binding domain-like"/>
    <property type="match status" value="1"/>
</dbReference>
<dbReference type="EMBL" id="JASBNA010000071">
    <property type="protein sequence ID" value="KAK7678513.1"/>
    <property type="molecule type" value="Genomic_DNA"/>
</dbReference>
<dbReference type="InterPro" id="IPR012919">
    <property type="entry name" value="SUN_dom"/>
</dbReference>
<name>A0AAW0FLP5_9APHY</name>
<comment type="subcellular location">
    <subcellularLocation>
        <location evidence="1">Membrane</location>
    </subcellularLocation>
</comment>
<evidence type="ECO:0000259" key="5">
    <source>
        <dbReference type="PROSITE" id="PS51469"/>
    </source>
</evidence>
<accession>A0AAW0FLP5</accession>
<feature type="domain" description="SUN" evidence="5">
    <location>
        <begin position="57"/>
        <end position="253"/>
    </location>
</feature>
<dbReference type="PANTHER" id="PTHR12911">
    <property type="entry name" value="SAD1/UNC-84-LIKE PROTEIN-RELATED"/>
    <property type="match status" value="1"/>
</dbReference>
<gene>
    <name evidence="6" type="ORF">QCA50_018574</name>
</gene>
<evidence type="ECO:0000256" key="1">
    <source>
        <dbReference type="ARBA" id="ARBA00004370"/>
    </source>
</evidence>
<evidence type="ECO:0000256" key="3">
    <source>
        <dbReference type="ARBA" id="ARBA00022989"/>
    </source>
</evidence>
<dbReference type="PANTHER" id="PTHR12911:SF8">
    <property type="entry name" value="KLAROID PROTEIN-RELATED"/>
    <property type="match status" value="1"/>
</dbReference>
<dbReference type="InterPro" id="IPR045119">
    <property type="entry name" value="SUN1-5"/>
</dbReference>
<dbReference type="Pfam" id="PF07738">
    <property type="entry name" value="Sad1_UNC"/>
    <property type="match status" value="1"/>
</dbReference>
<organism evidence="6 7">
    <name type="scientific">Cerrena zonata</name>
    <dbReference type="NCBI Taxonomy" id="2478898"/>
    <lineage>
        <taxon>Eukaryota</taxon>
        <taxon>Fungi</taxon>
        <taxon>Dikarya</taxon>
        <taxon>Basidiomycota</taxon>
        <taxon>Agaricomycotina</taxon>
        <taxon>Agaricomycetes</taxon>
        <taxon>Polyporales</taxon>
        <taxon>Cerrenaceae</taxon>
        <taxon>Cerrena</taxon>
    </lineage>
</organism>
<dbReference type="AlphaFoldDB" id="A0AAW0FLP5"/>
<sequence length="257" mass="28695">MLCCAIVLIGAVLALWDDLHIHIHFATRSALKYVTTGSSLTNPNLALVAGGAATLPMFTMEAPLYGISMRWLPRHSEYNDHTMTLDRKIPCGHPASVLHPSAVADRCWCFMGSTGQVGIMLSHPAFITNISLDHIPLRSSLANAPRDVVIWGVVDGEANQERYDDSIDILQDLRSRLDIRSPFTRNEDRDLVYVPLASIFYNIRKSDLFQQFEVFPEVRQLNMDFGIIVAQVTSNWGESFTALHHVGIYGEKTEGLL</sequence>